<evidence type="ECO:0000313" key="2">
    <source>
        <dbReference type="Proteomes" id="UP000502572"/>
    </source>
</evidence>
<evidence type="ECO:0000313" key="1">
    <source>
        <dbReference type="EMBL" id="QJF12376.1"/>
    </source>
</evidence>
<reference evidence="1 2" key="1">
    <citation type="journal article" date="2020" name="ISME J.">
        <title>New virus isolates from Italian hydrothermal environments underscore the biogeographic pattern in archaeal virus communities.</title>
        <authorList>
            <person name="Baquero D.P."/>
            <person name="Contursi P."/>
            <person name="Piochi M."/>
            <person name="Bartolucci S."/>
            <person name="Liu Y."/>
            <person name="Cvirkaite-Krupovic V."/>
            <person name="Prangishvili D."/>
            <person name="Krupovic M."/>
        </authorList>
    </citation>
    <scope>NUCLEOTIDE SEQUENCE [LARGE SCALE GENOMIC DNA]</scope>
    <source>
        <strain evidence="1">4</strain>
    </source>
</reference>
<proteinExistence type="predicted"/>
<organismHost>
    <name type="scientific">Pyrobaculum arsenaticum</name>
    <dbReference type="NCBI Taxonomy" id="121277"/>
</organismHost>
<name>A0A6M3VXY0_PFV2</name>
<sequence length="88" mass="9933">MSVTREIISIINDATLSGREKIEKVLEILGRLGGFAVDLSVMDVGAVVIDVYKDEIGVGLIFRRFGKTLVVTIREEKVVETWWTHRFP</sequence>
<organismHost>
    <name type="scientific">Pyrobaculum oguniense</name>
    <dbReference type="NCBI Taxonomy" id="99007"/>
</organismHost>
<accession>A0A6M3VXY0</accession>
<dbReference type="EMBL" id="MN876844">
    <property type="protein sequence ID" value="QJF12376.1"/>
    <property type="molecule type" value="Genomic_DNA"/>
</dbReference>
<protein>
    <submittedName>
        <fullName evidence="1">Uncharacterized protein</fullName>
    </submittedName>
</protein>
<dbReference type="Proteomes" id="UP000502572">
    <property type="component" value="Segment"/>
</dbReference>
<keyword evidence="2" id="KW-1185">Reference proteome</keyword>
<gene>
    <name evidence="1" type="ORF">PFV2_gp03</name>
</gene>
<organism evidence="1 2">
    <name type="scientific">Pyrobaculum filamentous virus 2</name>
    <name type="common">PFV2</name>
    <dbReference type="NCBI Taxonomy" id="2730621"/>
    <lineage>
        <taxon>Viruses</taxon>
        <taxon>Adnaviria</taxon>
        <taxon>Zilligvirae</taxon>
        <taxon>Taleaviricota</taxon>
        <taxon>Tokiviricetes</taxon>
        <taxon>Primavirales</taxon>
        <taxon>Tristromaviridae</taxon>
        <taxon>Alphatristromavirus</taxon>
        <taxon>Alphatristromavirus puteoliense</taxon>
    </lineage>
</organism>